<proteinExistence type="predicted"/>
<dbReference type="EMBL" id="BDRX01000075">
    <property type="protein sequence ID" value="GBF96158.1"/>
    <property type="molecule type" value="Genomic_DNA"/>
</dbReference>
<keyword evidence="6" id="KW-1185">Reference proteome</keyword>
<dbReference type="Pfam" id="PF00583">
    <property type="entry name" value="Acetyltransf_1"/>
    <property type="match status" value="1"/>
</dbReference>
<evidence type="ECO:0000256" key="2">
    <source>
        <dbReference type="ARBA" id="ARBA00023315"/>
    </source>
</evidence>
<protein>
    <recommendedName>
        <fullName evidence="4">N-acetyltransferase domain-containing protein</fullName>
    </recommendedName>
</protein>
<keyword evidence="1" id="KW-0808">Transferase</keyword>
<dbReference type="InterPro" id="IPR016181">
    <property type="entry name" value="Acyl_CoA_acyltransferase"/>
</dbReference>
<dbReference type="Gene3D" id="3.40.630.30">
    <property type="match status" value="1"/>
</dbReference>
<feature type="region of interest" description="Disordered" evidence="3">
    <location>
        <begin position="107"/>
        <end position="136"/>
    </location>
</feature>
<comment type="caution">
    <text evidence="5">The sequence shown here is derived from an EMBL/GenBank/DDBJ whole genome shotgun (WGS) entry which is preliminary data.</text>
</comment>
<dbReference type="PANTHER" id="PTHR43420:SF12">
    <property type="entry name" value="N-ACETYLTRANSFERASE DOMAIN-CONTAINING PROTEIN"/>
    <property type="match status" value="1"/>
</dbReference>
<feature type="compositionally biased region" description="Basic residues" evidence="3">
    <location>
        <begin position="23"/>
        <end position="32"/>
    </location>
</feature>
<dbReference type="STRING" id="307507.A0A2V0P8G7"/>
<dbReference type="PROSITE" id="PS51186">
    <property type="entry name" value="GNAT"/>
    <property type="match status" value="1"/>
</dbReference>
<evidence type="ECO:0000256" key="1">
    <source>
        <dbReference type="ARBA" id="ARBA00022679"/>
    </source>
</evidence>
<feature type="compositionally biased region" description="Low complexity" evidence="3">
    <location>
        <begin position="34"/>
        <end position="50"/>
    </location>
</feature>
<reference evidence="5 6" key="1">
    <citation type="journal article" date="2018" name="Sci. Rep.">
        <title>Raphidocelis subcapitata (=Pseudokirchneriella subcapitata) provides an insight into genome evolution and environmental adaptations in the Sphaeropleales.</title>
        <authorList>
            <person name="Suzuki S."/>
            <person name="Yamaguchi H."/>
            <person name="Nakajima N."/>
            <person name="Kawachi M."/>
        </authorList>
    </citation>
    <scope>NUCLEOTIDE SEQUENCE [LARGE SCALE GENOMIC DNA]</scope>
    <source>
        <strain evidence="5 6">NIES-35</strain>
    </source>
</reference>
<organism evidence="5 6">
    <name type="scientific">Raphidocelis subcapitata</name>
    <dbReference type="NCBI Taxonomy" id="307507"/>
    <lineage>
        <taxon>Eukaryota</taxon>
        <taxon>Viridiplantae</taxon>
        <taxon>Chlorophyta</taxon>
        <taxon>core chlorophytes</taxon>
        <taxon>Chlorophyceae</taxon>
        <taxon>CS clade</taxon>
        <taxon>Sphaeropleales</taxon>
        <taxon>Selenastraceae</taxon>
        <taxon>Raphidocelis</taxon>
    </lineage>
</organism>
<dbReference type="Proteomes" id="UP000247498">
    <property type="component" value="Unassembled WGS sequence"/>
</dbReference>
<keyword evidence="2" id="KW-0012">Acyltransferase</keyword>
<dbReference type="PANTHER" id="PTHR43420">
    <property type="entry name" value="ACETYLTRANSFERASE"/>
    <property type="match status" value="1"/>
</dbReference>
<gene>
    <name evidence="5" type="ORF">Rsub_08906</name>
</gene>
<feature type="domain" description="N-acetyltransferase" evidence="4">
    <location>
        <begin position="54"/>
        <end position="236"/>
    </location>
</feature>
<dbReference type="InterPro" id="IPR050680">
    <property type="entry name" value="YpeA/RimI_acetyltransf"/>
</dbReference>
<feature type="compositionally biased region" description="Gly residues" evidence="3">
    <location>
        <begin position="119"/>
        <end position="136"/>
    </location>
</feature>
<evidence type="ECO:0000313" key="6">
    <source>
        <dbReference type="Proteomes" id="UP000247498"/>
    </source>
</evidence>
<dbReference type="OrthoDB" id="549104at2759"/>
<dbReference type="GO" id="GO:0016747">
    <property type="term" value="F:acyltransferase activity, transferring groups other than amino-acyl groups"/>
    <property type="evidence" value="ECO:0007669"/>
    <property type="project" value="InterPro"/>
</dbReference>
<sequence>MSASALPKAAVPPIQRAGPARQRPCRPPRPRRAPPAAAAAAAGTGAAAAAAPPPSVRRAEARDVAALAAIERLCAGASAQWSAADIEAELSRDIALCFVAEAAGSSGDGGASSCDGGSSNSGGGGGGDGGDGGTGGGGGAGAPGGFIVGWLVAGELQLLELAVHPDCRRRGLGAALLRRLLLEAGCDAAAAAVLEVRADNGGALALYAAHGFGEVGRRRRYYPDGCDALLMARPPGPLKGG</sequence>
<dbReference type="InParanoid" id="A0A2V0P8G7"/>
<dbReference type="AlphaFoldDB" id="A0A2V0P8G7"/>
<evidence type="ECO:0000313" key="5">
    <source>
        <dbReference type="EMBL" id="GBF96158.1"/>
    </source>
</evidence>
<accession>A0A2V0P8G7</accession>
<evidence type="ECO:0000259" key="4">
    <source>
        <dbReference type="PROSITE" id="PS51186"/>
    </source>
</evidence>
<dbReference type="InterPro" id="IPR000182">
    <property type="entry name" value="GNAT_dom"/>
</dbReference>
<name>A0A2V0P8G7_9CHLO</name>
<dbReference type="SUPFAM" id="SSF55729">
    <property type="entry name" value="Acyl-CoA N-acyltransferases (Nat)"/>
    <property type="match status" value="1"/>
</dbReference>
<feature type="region of interest" description="Disordered" evidence="3">
    <location>
        <begin position="1"/>
        <end position="54"/>
    </location>
</feature>
<evidence type="ECO:0000256" key="3">
    <source>
        <dbReference type="SAM" id="MobiDB-lite"/>
    </source>
</evidence>